<sequence>MAVRDYPTLSGCPGESLYFAQDTSADEAWRLGIAIDMRRCSEQEAVLLDMASGLGPLDPRLVAAGHESRIEGALQREALDKDAWLAAAAAASIVLEGKELEAPKQSAGPDSCH</sequence>
<dbReference type="EMBL" id="BLZH01000013">
    <property type="protein sequence ID" value="GFP59317.1"/>
    <property type="molecule type" value="Genomic_DNA"/>
</dbReference>
<dbReference type="Proteomes" id="UP000517252">
    <property type="component" value="Unassembled WGS sequence"/>
</dbReference>
<evidence type="ECO:0000313" key="2">
    <source>
        <dbReference type="Proteomes" id="UP000517252"/>
    </source>
</evidence>
<proteinExistence type="predicted"/>
<reference evidence="1 2" key="1">
    <citation type="submission" date="2020-07" db="EMBL/GenBank/DDBJ databases">
        <title>Trichoderma asperellum IC-1 whole genome shotgun sequence.</title>
        <authorList>
            <person name="Kanamasa S."/>
            <person name="Takahashi H."/>
        </authorList>
    </citation>
    <scope>NUCLEOTIDE SEQUENCE [LARGE SCALE GENOMIC DNA]</scope>
    <source>
        <strain evidence="1 2">IC-1</strain>
    </source>
</reference>
<gene>
    <name evidence="1" type="ORF">TASIC1_0013001200</name>
</gene>
<organism evidence="1 2">
    <name type="scientific">Trichoderma asperellum</name>
    <name type="common">Filamentous fungus</name>
    <dbReference type="NCBI Taxonomy" id="101201"/>
    <lineage>
        <taxon>Eukaryota</taxon>
        <taxon>Fungi</taxon>
        <taxon>Dikarya</taxon>
        <taxon>Ascomycota</taxon>
        <taxon>Pezizomycotina</taxon>
        <taxon>Sordariomycetes</taxon>
        <taxon>Hypocreomycetidae</taxon>
        <taxon>Hypocreales</taxon>
        <taxon>Hypocreaceae</taxon>
        <taxon>Trichoderma</taxon>
    </lineage>
</organism>
<comment type="caution">
    <text evidence="1">The sequence shown here is derived from an EMBL/GenBank/DDBJ whole genome shotgun (WGS) entry which is preliminary data.</text>
</comment>
<name>A0A6V8R2R5_TRIAP</name>
<dbReference type="AlphaFoldDB" id="A0A6V8R2R5"/>
<protein>
    <submittedName>
        <fullName evidence="1">Uncharacterized protein</fullName>
    </submittedName>
</protein>
<accession>A0A6V8R2R5</accession>
<evidence type="ECO:0000313" key="1">
    <source>
        <dbReference type="EMBL" id="GFP59317.1"/>
    </source>
</evidence>